<dbReference type="EMBL" id="MU150288">
    <property type="protein sequence ID" value="KAF9461156.1"/>
    <property type="molecule type" value="Genomic_DNA"/>
</dbReference>
<name>A0A9P5Y418_9AGAR</name>
<feature type="compositionally biased region" description="Low complexity" evidence="1">
    <location>
        <begin position="285"/>
        <end position="365"/>
    </location>
</feature>
<dbReference type="InterPro" id="IPR009078">
    <property type="entry name" value="Ferritin-like_SF"/>
</dbReference>
<dbReference type="Proteomes" id="UP000807353">
    <property type="component" value="Unassembled WGS sequence"/>
</dbReference>
<gene>
    <name evidence="3" type="ORF">BDZ94DRAFT_1237916</name>
</gene>
<dbReference type="PANTHER" id="PTHR38705">
    <property type="entry name" value="PROTEIN RDS1"/>
    <property type="match status" value="1"/>
</dbReference>
<feature type="signal peptide" evidence="2">
    <location>
        <begin position="1"/>
        <end position="20"/>
    </location>
</feature>
<dbReference type="CDD" id="cd00657">
    <property type="entry name" value="Ferritin_like"/>
    <property type="match status" value="1"/>
</dbReference>
<feature type="chain" id="PRO_5040210206" evidence="2">
    <location>
        <begin position="21"/>
        <end position="419"/>
    </location>
</feature>
<dbReference type="AlphaFoldDB" id="A0A9P5Y418"/>
<feature type="region of interest" description="Disordered" evidence="1">
    <location>
        <begin position="275"/>
        <end position="366"/>
    </location>
</feature>
<dbReference type="SUPFAM" id="SSF47240">
    <property type="entry name" value="Ferritin-like"/>
    <property type="match status" value="1"/>
</dbReference>
<keyword evidence="4" id="KW-1185">Reference proteome</keyword>
<evidence type="ECO:0000256" key="1">
    <source>
        <dbReference type="SAM" id="MobiDB-lite"/>
    </source>
</evidence>
<keyword evidence="2" id="KW-0732">Signal</keyword>
<organism evidence="3 4">
    <name type="scientific">Collybia nuda</name>
    <dbReference type="NCBI Taxonomy" id="64659"/>
    <lineage>
        <taxon>Eukaryota</taxon>
        <taxon>Fungi</taxon>
        <taxon>Dikarya</taxon>
        <taxon>Basidiomycota</taxon>
        <taxon>Agaricomycotina</taxon>
        <taxon>Agaricomycetes</taxon>
        <taxon>Agaricomycetidae</taxon>
        <taxon>Agaricales</taxon>
        <taxon>Tricholomatineae</taxon>
        <taxon>Clitocybaceae</taxon>
        <taxon>Collybia</taxon>
    </lineage>
</organism>
<protein>
    <submittedName>
        <fullName evidence="3">Ferritin-like domain-containing protein</fullName>
    </submittedName>
</protein>
<dbReference type="PANTHER" id="PTHR38705:SF1">
    <property type="entry name" value="PROTEIN RDS1"/>
    <property type="match status" value="1"/>
</dbReference>
<dbReference type="Gene3D" id="1.20.1260.10">
    <property type="match status" value="1"/>
</dbReference>
<comment type="caution">
    <text evidence="3">The sequence shown here is derived from an EMBL/GenBank/DDBJ whole genome shotgun (WGS) entry which is preliminary data.</text>
</comment>
<dbReference type="InterPro" id="IPR012347">
    <property type="entry name" value="Ferritin-like"/>
</dbReference>
<accession>A0A9P5Y418</accession>
<evidence type="ECO:0000256" key="2">
    <source>
        <dbReference type="SAM" id="SignalP"/>
    </source>
</evidence>
<dbReference type="OrthoDB" id="1001765at2759"/>
<evidence type="ECO:0000313" key="3">
    <source>
        <dbReference type="EMBL" id="KAF9461156.1"/>
    </source>
</evidence>
<sequence>MKFTLPTIALLFACATSVVARPANPHQLSKRADSFDSTETLLLNYALALEHLENAFYIGALRRFNQGAFAAAGYNPFARGRFVQIQEHEQAHVELLSQALGANATKPCNYTFPYNNVQSFAALSQLLEGVGTSAYIGALKNITAPDFVSVAASILSTEARHAAWVAAVPNKFAPWSGPFDTALTPNQTFTLAKSFIVDCPAENPPLNLNAFPTLNVSRGFPGTNVTFTFDSSLANSAASNSGGGNGTQLYAVFFTGLVKEFVPLVGRDGSPLIVGGSSSGGGGNSTTASPTSTTQSIVTVTNSSSTMSPTSAASSTTSAETSANSTATSSDTSSATSTSSSASSTTTSVPASSTTAGASTPSSSVLTGTATVPQGIKGQVYAIVASNGTVATDDTTVAGPAVLIYEFGSNGNITRQSSP</sequence>
<dbReference type="Pfam" id="PF13668">
    <property type="entry name" value="Ferritin_2"/>
    <property type="match status" value="1"/>
</dbReference>
<dbReference type="InterPro" id="IPR039254">
    <property type="entry name" value="Rds1"/>
</dbReference>
<evidence type="ECO:0000313" key="4">
    <source>
        <dbReference type="Proteomes" id="UP000807353"/>
    </source>
</evidence>
<proteinExistence type="predicted"/>
<reference evidence="3" key="1">
    <citation type="submission" date="2020-11" db="EMBL/GenBank/DDBJ databases">
        <authorList>
            <consortium name="DOE Joint Genome Institute"/>
            <person name="Ahrendt S."/>
            <person name="Riley R."/>
            <person name="Andreopoulos W."/>
            <person name="Labutti K."/>
            <person name="Pangilinan J."/>
            <person name="Ruiz-Duenas F.J."/>
            <person name="Barrasa J.M."/>
            <person name="Sanchez-Garcia M."/>
            <person name="Camarero S."/>
            <person name="Miyauchi S."/>
            <person name="Serrano A."/>
            <person name="Linde D."/>
            <person name="Babiker R."/>
            <person name="Drula E."/>
            <person name="Ayuso-Fernandez I."/>
            <person name="Pacheco R."/>
            <person name="Padilla G."/>
            <person name="Ferreira P."/>
            <person name="Barriuso J."/>
            <person name="Kellner H."/>
            <person name="Castanera R."/>
            <person name="Alfaro M."/>
            <person name="Ramirez L."/>
            <person name="Pisabarro A.G."/>
            <person name="Kuo A."/>
            <person name="Tritt A."/>
            <person name="Lipzen A."/>
            <person name="He G."/>
            <person name="Yan M."/>
            <person name="Ng V."/>
            <person name="Cullen D."/>
            <person name="Martin F."/>
            <person name="Rosso M.-N."/>
            <person name="Henrissat B."/>
            <person name="Hibbett D."/>
            <person name="Martinez A.T."/>
            <person name="Grigoriev I.V."/>
        </authorList>
    </citation>
    <scope>NUCLEOTIDE SEQUENCE</scope>
    <source>
        <strain evidence="3">CBS 247.69</strain>
    </source>
</reference>